<sequence>IASPMSQNSPAFGGDADYNLTVAPTVSAVIHRWLWNIQVPFEIVLGPDEEMAVPGAVNEGFSLELEDDPNAIIEAGALIGED</sequence>
<comment type="caution">
    <text evidence="1">The sequence shown here is derived from an EMBL/GenBank/DDBJ whole genome shotgun (WGS) entry which is preliminary data.</text>
</comment>
<gene>
    <name evidence="1" type="ORF">LCGC14_1862990</name>
</gene>
<organism evidence="1">
    <name type="scientific">marine sediment metagenome</name>
    <dbReference type="NCBI Taxonomy" id="412755"/>
    <lineage>
        <taxon>unclassified sequences</taxon>
        <taxon>metagenomes</taxon>
        <taxon>ecological metagenomes</taxon>
    </lineage>
</organism>
<reference evidence="1" key="1">
    <citation type="journal article" date="2015" name="Nature">
        <title>Complex archaea that bridge the gap between prokaryotes and eukaryotes.</title>
        <authorList>
            <person name="Spang A."/>
            <person name="Saw J.H."/>
            <person name="Jorgensen S.L."/>
            <person name="Zaremba-Niedzwiedzka K."/>
            <person name="Martijn J."/>
            <person name="Lind A.E."/>
            <person name="van Eijk R."/>
            <person name="Schleper C."/>
            <person name="Guy L."/>
            <person name="Ettema T.J."/>
        </authorList>
    </citation>
    <scope>NUCLEOTIDE SEQUENCE</scope>
</reference>
<dbReference type="EMBL" id="LAZR01018882">
    <property type="protein sequence ID" value="KKL94602.1"/>
    <property type="molecule type" value="Genomic_DNA"/>
</dbReference>
<dbReference type="AlphaFoldDB" id="A0A0F9J5W4"/>
<proteinExistence type="predicted"/>
<evidence type="ECO:0000313" key="1">
    <source>
        <dbReference type="EMBL" id="KKL94602.1"/>
    </source>
</evidence>
<name>A0A0F9J5W4_9ZZZZ</name>
<feature type="non-terminal residue" evidence="1">
    <location>
        <position position="1"/>
    </location>
</feature>
<protein>
    <submittedName>
        <fullName evidence="1">Uncharacterized protein</fullName>
    </submittedName>
</protein>
<accession>A0A0F9J5W4</accession>